<organism evidence="4 5">
    <name type="scientific">Plectus sambesii</name>
    <dbReference type="NCBI Taxonomy" id="2011161"/>
    <lineage>
        <taxon>Eukaryota</taxon>
        <taxon>Metazoa</taxon>
        <taxon>Ecdysozoa</taxon>
        <taxon>Nematoda</taxon>
        <taxon>Chromadorea</taxon>
        <taxon>Plectida</taxon>
        <taxon>Plectina</taxon>
        <taxon>Plectoidea</taxon>
        <taxon>Plectidae</taxon>
        <taxon>Plectus</taxon>
    </lineage>
</organism>
<feature type="domain" description="C2H2-type" evidence="3">
    <location>
        <begin position="227"/>
        <end position="255"/>
    </location>
</feature>
<reference evidence="5" key="1">
    <citation type="submission" date="2022-11" db="UniProtKB">
        <authorList>
            <consortium name="WormBaseParasite"/>
        </authorList>
    </citation>
    <scope>IDENTIFICATION</scope>
</reference>
<name>A0A914UYH9_9BILA</name>
<dbReference type="InterPro" id="IPR036236">
    <property type="entry name" value="Znf_C2H2_sf"/>
</dbReference>
<dbReference type="Proteomes" id="UP000887566">
    <property type="component" value="Unplaced"/>
</dbReference>
<evidence type="ECO:0000256" key="2">
    <source>
        <dbReference type="SAM" id="MobiDB-lite"/>
    </source>
</evidence>
<keyword evidence="1" id="KW-0862">Zinc</keyword>
<dbReference type="PROSITE" id="PS50157">
    <property type="entry name" value="ZINC_FINGER_C2H2_2"/>
    <property type="match status" value="1"/>
</dbReference>
<dbReference type="SMART" id="SM00355">
    <property type="entry name" value="ZnF_C2H2"/>
    <property type="match status" value="3"/>
</dbReference>
<feature type="region of interest" description="Disordered" evidence="2">
    <location>
        <begin position="46"/>
        <end position="115"/>
    </location>
</feature>
<sequence>MRLSSKRMKPRELIVLIRKLPRNDILTACLKQESLMRGVSKFGLESEDDDDCYDLQPRKSPGLRSRRMKRRTPRRIEMQKGLTKDKGQKKKSPLTFHPERPHTGSPLDDASNTENEGARVEVEMMDQTNRELAECQIDMTSADVFPADTVKQSSDQSVNVDSHSGNFGVCGMCKKDPLTSNAPKQSTLSTGPFRITYKPCDHHCTICGFWNKNRLLVDDHMKRAHQFRCDACGLVFTDQNSSDLHQFELHKQQHLCELCDRMYASEYAYRVHVGSEMHQRALRAQNNVIRNLNAARLLLTDGPRELVIQNEVVEERRPARERWWPKALVDVFERDPTMFERAVVVHRGFEIAETPPAERIAERRVSEEGSGTASEAQKGRCSDGWLHGEASAPFHYQQQHQLQHQHPPPPYIADFAVDHFLRNLSPNSRAFANRHIHDQNNMEVGENQLAVEETPASQENRPPSFTGLGSEATLERGLLSSSMNTPCYLPQFSSPTHNASCFNYSGLDRDFRDSISSPLAFEMDRLNSFSSGAQPLMALLQL</sequence>
<evidence type="ECO:0000313" key="4">
    <source>
        <dbReference type="Proteomes" id="UP000887566"/>
    </source>
</evidence>
<evidence type="ECO:0000256" key="1">
    <source>
        <dbReference type="PROSITE-ProRule" id="PRU00042"/>
    </source>
</evidence>
<accession>A0A914UYH9</accession>
<proteinExistence type="predicted"/>
<dbReference type="GO" id="GO:0008270">
    <property type="term" value="F:zinc ion binding"/>
    <property type="evidence" value="ECO:0007669"/>
    <property type="project" value="UniProtKB-KW"/>
</dbReference>
<feature type="compositionally biased region" description="Basic and acidic residues" evidence="2">
    <location>
        <begin position="74"/>
        <end position="86"/>
    </location>
</feature>
<dbReference type="WBParaSite" id="PSAMB.scaffold1364size32511.g12724.t1">
    <property type="protein sequence ID" value="PSAMB.scaffold1364size32511.g12724.t1"/>
    <property type="gene ID" value="PSAMB.scaffold1364size32511.g12724"/>
</dbReference>
<feature type="compositionally biased region" description="Basic residues" evidence="2">
    <location>
        <begin position="64"/>
        <end position="73"/>
    </location>
</feature>
<keyword evidence="4" id="KW-1185">Reference proteome</keyword>
<dbReference type="AlphaFoldDB" id="A0A914UYH9"/>
<keyword evidence="1" id="KW-0479">Metal-binding</keyword>
<evidence type="ECO:0000313" key="5">
    <source>
        <dbReference type="WBParaSite" id="PSAMB.scaffold1364size32511.g12724.t1"/>
    </source>
</evidence>
<dbReference type="PROSITE" id="PS00028">
    <property type="entry name" value="ZINC_FINGER_C2H2_1"/>
    <property type="match status" value="2"/>
</dbReference>
<keyword evidence="1" id="KW-0863">Zinc-finger</keyword>
<dbReference type="InterPro" id="IPR013087">
    <property type="entry name" value="Znf_C2H2_type"/>
</dbReference>
<evidence type="ECO:0000259" key="3">
    <source>
        <dbReference type="PROSITE" id="PS50157"/>
    </source>
</evidence>
<feature type="region of interest" description="Disordered" evidence="2">
    <location>
        <begin position="358"/>
        <end position="380"/>
    </location>
</feature>
<dbReference type="SUPFAM" id="SSF57667">
    <property type="entry name" value="beta-beta-alpha zinc fingers"/>
    <property type="match status" value="1"/>
</dbReference>
<protein>
    <submittedName>
        <fullName evidence="5">C2H2-type domain-containing protein</fullName>
    </submittedName>
</protein>